<sequence length="441" mass="51434">MVVAKLKQAKGSETRADRDKPYPSYHDLVPYPKGYNVPKFKQFTGISNPDQHLGHFVMACGDTSTKPSLLLRHFSTSLAGVAFKWYLKDAFRVRFGGISDKITIVDLTATRQYKDEKVVNYIMRWRNLSIKFEQPLDQPQAVGLLLENIDSWMSPFLSTSGITTFQDLISQAKKLERTNLRNDRDKSKRIEGVKDTATTFNIEKEKGVTESHKPKQAKAPGLGIAANESRPLHCLKDRMNKKYSFRRDKGSLGNALKNLLKVPTIKHSKKKNKNRKQKCEQSKRKKFIIKEYIETLDEYEQKERVLITLRYYFLKEVEELLGELAEEIDKNDEDVQVEIYRVISRGEYPLYNPEYDDNDDYDSFSEPEESYDRYGRLYISKKQRKKIAFRKRVKKMNAKLLEPYQQIKPKGPYYTLKTPKYKVLRKAIPAKDIPAFILRVT</sequence>
<proteinExistence type="predicted"/>
<organism evidence="1 2">
    <name type="scientific">Dioscorea alata</name>
    <name type="common">Purple yam</name>
    <dbReference type="NCBI Taxonomy" id="55571"/>
    <lineage>
        <taxon>Eukaryota</taxon>
        <taxon>Viridiplantae</taxon>
        <taxon>Streptophyta</taxon>
        <taxon>Embryophyta</taxon>
        <taxon>Tracheophyta</taxon>
        <taxon>Spermatophyta</taxon>
        <taxon>Magnoliopsida</taxon>
        <taxon>Liliopsida</taxon>
        <taxon>Dioscoreales</taxon>
        <taxon>Dioscoreaceae</taxon>
        <taxon>Dioscorea</taxon>
    </lineage>
</organism>
<evidence type="ECO:0000313" key="2">
    <source>
        <dbReference type="Proteomes" id="UP000827976"/>
    </source>
</evidence>
<comment type="caution">
    <text evidence="1">The sequence shown here is derived from an EMBL/GenBank/DDBJ whole genome shotgun (WGS) entry which is preliminary data.</text>
</comment>
<reference evidence="2" key="1">
    <citation type="journal article" date="2022" name="Nat. Commun.">
        <title>Chromosome evolution and the genetic basis of agronomically important traits in greater yam.</title>
        <authorList>
            <person name="Bredeson J.V."/>
            <person name="Lyons J.B."/>
            <person name="Oniyinde I.O."/>
            <person name="Okereke N.R."/>
            <person name="Kolade O."/>
            <person name="Nnabue I."/>
            <person name="Nwadili C.O."/>
            <person name="Hribova E."/>
            <person name="Parker M."/>
            <person name="Nwogha J."/>
            <person name="Shu S."/>
            <person name="Carlson J."/>
            <person name="Kariba R."/>
            <person name="Muthemba S."/>
            <person name="Knop K."/>
            <person name="Barton G.J."/>
            <person name="Sherwood A.V."/>
            <person name="Lopez-Montes A."/>
            <person name="Asiedu R."/>
            <person name="Jamnadass R."/>
            <person name="Muchugi A."/>
            <person name="Goodstein D."/>
            <person name="Egesi C.N."/>
            <person name="Featherston J."/>
            <person name="Asfaw A."/>
            <person name="Simpson G.G."/>
            <person name="Dolezel J."/>
            <person name="Hendre P.S."/>
            <person name="Van Deynze A."/>
            <person name="Kumar P.L."/>
            <person name="Obidiegwu J.E."/>
            <person name="Bhattacharjee R."/>
            <person name="Rokhsar D.S."/>
        </authorList>
    </citation>
    <scope>NUCLEOTIDE SEQUENCE [LARGE SCALE GENOMIC DNA]</scope>
    <source>
        <strain evidence="2">cv. TDa95/00328</strain>
    </source>
</reference>
<dbReference type="Proteomes" id="UP000827976">
    <property type="component" value="Chromosome 7"/>
</dbReference>
<gene>
    <name evidence="1" type="ORF">IHE45_07G053000</name>
</gene>
<dbReference type="EMBL" id="CM037017">
    <property type="protein sequence ID" value="KAH7676990.1"/>
    <property type="molecule type" value="Genomic_DNA"/>
</dbReference>
<evidence type="ECO:0000313" key="1">
    <source>
        <dbReference type="EMBL" id="KAH7676990.1"/>
    </source>
</evidence>
<name>A0ACB7VRK9_DIOAL</name>
<protein>
    <submittedName>
        <fullName evidence="1">Acyl-CoA dehydrogenase/oxidase N-terminal protein</fullName>
    </submittedName>
</protein>
<keyword evidence="2" id="KW-1185">Reference proteome</keyword>
<accession>A0ACB7VRK9</accession>